<feature type="coiled-coil region" evidence="2">
    <location>
        <begin position="255"/>
        <end position="296"/>
    </location>
</feature>
<protein>
    <recommendedName>
        <fullName evidence="3">MATH domain-containing protein</fullName>
    </recommendedName>
</protein>
<name>A0AAN9SBM7_PSOTE</name>
<dbReference type="PANTHER" id="PTHR46236:SF35">
    <property type="entry name" value="MATH DOMAIN-CONTAINING PROTEIN"/>
    <property type="match status" value="1"/>
</dbReference>
<keyword evidence="1 2" id="KW-0175">Coiled coil</keyword>
<reference evidence="4 5" key="1">
    <citation type="submission" date="2024-01" db="EMBL/GenBank/DDBJ databases">
        <title>The genomes of 5 underutilized Papilionoideae crops provide insights into root nodulation and disease resistanc.</title>
        <authorList>
            <person name="Jiang F."/>
        </authorList>
    </citation>
    <scope>NUCLEOTIDE SEQUENCE [LARGE SCALE GENOMIC DNA]</scope>
    <source>
        <strain evidence="4">DUOXIRENSHENG_FW03</strain>
        <tissue evidence="4">Leaves</tissue>
    </source>
</reference>
<evidence type="ECO:0000256" key="1">
    <source>
        <dbReference type="ARBA" id="ARBA00023054"/>
    </source>
</evidence>
<dbReference type="InterPro" id="IPR050804">
    <property type="entry name" value="MCC"/>
</dbReference>
<dbReference type="PROSITE" id="PS50144">
    <property type="entry name" value="MATH"/>
    <property type="match status" value="1"/>
</dbReference>
<evidence type="ECO:0000256" key="2">
    <source>
        <dbReference type="SAM" id="Coils"/>
    </source>
</evidence>
<dbReference type="Proteomes" id="UP001386955">
    <property type="component" value="Unassembled WGS sequence"/>
</dbReference>
<dbReference type="EMBL" id="JAYMYS010000005">
    <property type="protein sequence ID" value="KAK7392745.1"/>
    <property type="molecule type" value="Genomic_DNA"/>
</dbReference>
<accession>A0AAN9SBM7</accession>
<keyword evidence="5" id="KW-1185">Reference proteome</keyword>
<evidence type="ECO:0000313" key="4">
    <source>
        <dbReference type="EMBL" id="KAK7392745.1"/>
    </source>
</evidence>
<feature type="domain" description="MATH" evidence="3">
    <location>
        <begin position="1"/>
        <end position="115"/>
    </location>
</feature>
<dbReference type="AlphaFoldDB" id="A0AAN9SBM7"/>
<dbReference type="Pfam" id="PF22486">
    <property type="entry name" value="MATH_2"/>
    <property type="match status" value="1"/>
</dbReference>
<dbReference type="InterPro" id="IPR008974">
    <property type="entry name" value="TRAF-like"/>
</dbReference>
<dbReference type="InterPro" id="IPR002083">
    <property type="entry name" value="MATH/TRAF_dom"/>
</dbReference>
<dbReference type="Gene3D" id="2.60.210.10">
    <property type="entry name" value="Apoptosis, Tumor Necrosis Factor Receptor Associated Protein 2, Chain A"/>
    <property type="match status" value="1"/>
</dbReference>
<proteinExistence type="predicted"/>
<sequence>MNINLARIQRIIAMINDAKEDSDFPKGNNVDCLSIYLDAGGNLANLPDNWNKFANFKLVLINQINNKRTITRELKHQFNAKEITWGLARFIPINELCGYNNGYIMNDTCIIEVEILVDKLKHKNLVDQVDNKINDKPIEHIDNIIPNKMLTKLGELVDFRGLGKIEQDFVSLLEEVCLQHPSLINIQKNRTQRFVEWAFTALGRVLHFLKTKKVKDMNDNACNHLQILWEELETFKFDLSWLEPHVKSALSMKNYTERTIQLNKLKENVSALEKEVKMLKAKIMEAKVNLEIAKRDLAKTIEGFEECSLEAELGY</sequence>
<dbReference type="CDD" id="cd00121">
    <property type="entry name" value="MATH"/>
    <property type="match status" value="1"/>
</dbReference>
<evidence type="ECO:0000259" key="3">
    <source>
        <dbReference type="PROSITE" id="PS50144"/>
    </source>
</evidence>
<organism evidence="4 5">
    <name type="scientific">Psophocarpus tetragonolobus</name>
    <name type="common">Winged bean</name>
    <name type="synonym">Dolichos tetragonolobus</name>
    <dbReference type="NCBI Taxonomy" id="3891"/>
    <lineage>
        <taxon>Eukaryota</taxon>
        <taxon>Viridiplantae</taxon>
        <taxon>Streptophyta</taxon>
        <taxon>Embryophyta</taxon>
        <taxon>Tracheophyta</taxon>
        <taxon>Spermatophyta</taxon>
        <taxon>Magnoliopsida</taxon>
        <taxon>eudicotyledons</taxon>
        <taxon>Gunneridae</taxon>
        <taxon>Pentapetalae</taxon>
        <taxon>rosids</taxon>
        <taxon>fabids</taxon>
        <taxon>Fabales</taxon>
        <taxon>Fabaceae</taxon>
        <taxon>Papilionoideae</taxon>
        <taxon>50 kb inversion clade</taxon>
        <taxon>NPAAA clade</taxon>
        <taxon>indigoferoid/millettioid clade</taxon>
        <taxon>Phaseoleae</taxon>
        <taxon>Psophocarpus</taxon>
    </lineage>
</organism>
<evidence type="ECO:0000313" key="5">
    <source>
        <dbReference type="Proteomes" id="UP001386955"/>
    </source>
</evidence>
<gene>
    <name evidence="4" type="ORF">VNO78_21192</name>
</gene>
<comment type="caution">
    <text evidence="4">The sequence shown here is derived from an EMBL/GenBank/DDBJ whole genome shotgun (WGS) entry which is preliminary data.</text>
</comment>
<dbReference type="SUPFAM" id="SSF49599">
    <property type="entry name" value="TRAF domain-like"/>
    <property type="match status" value="1"/>
</dbReference>
<dbReference type="PANTHER" id="PTHR46236">
    <property type="entry name" value="TRAF-LIKE SUPERFAMILY PROTEIN"/>
    <property type="match status" value="1"/>
</dbReference>